<dbReference type="KEGG" id="erc:Ecym_5421"/>
<dbReference type="InterPro" id="IPR011009">
    <property type="entry name" value="Kinase-like_dom_sf"/>
</dbReference>
<reference evidence="4 5" key="1">
    <citation type="journal article" date="2011" name="G3 (Bethesda)">
        <title>Genome evolution in the Eremothecium clade of the Saccharomyces complex revealed by comparative genomics.</title>
        <authorList>
            <person name="Wendland J."/>
            <person name="Walther A."/>
        </authorList>
    </citation>
    <scope>NUCLEOTIDE SEQUENCE [LARGE SCALE GENOMIC DNA]</scope>
    <source>
        <strain evidence="5">CBS 270.75 / DBVPG 7215 / KCTC 17166 / NRRL Y-17582</strain>
    </source>
</reference>
<feature type="region of interest" description="Disordered" evidence="2">
    <location>
        <begin position="710"/>
        <end position="745"/>
    </location>
</feature>
<dbReference type="Gene3D" id="1.10.510.10">
    <property type="entry name" value="Transferase(Phosphotransferase) domain 1"/>
    <property type="match status" value="1"/>
</dbReference>
<dbReference type="OrthoDB" id="447103at2759"/>
<feature type="compositionally biased region" description="Polar residues" evidence="2">
    <location>
        <begin position="605"/>
        <end position="623"/>
    </location>
</feature>
<dbReference type="RefSeq" id="XP_003646992.1">
    <property type="nucleotide sequence ID" value="XM_003646944.1"/>
</dbReference>
<dbReference type="InterPro" id="IPR054573">
    <property type="entry name" value="PP2A/SF3B1-like_HEAT"/>
</dbReference>
<feature type="compositionally biased region" description="Polar residues" evidence="2">
    <location>
        <begin position="640"/>
        <end position="654"/>
    </location>
</feature>
<dbReference type="PANTHER" id="PTHR12984:SF3">
    <property type="entry name" value="N-TERMINAL KINASE-LIKE PROTEIN"/>
    <property type="match status" value="1"/>
</dbReference>
<proteinExistence type="predicted"/>
<dbReference type="PANTHER" id="PTHR12984">
    <property type="entry name" value="SCY1-RELATED S/T PROTEIN KINASE-LIKE"/>
    <property type="match status" value="1"/>
</dbReference>
<dbReference type="InParanoid" id="I6NDN3"/>
<dbReference type="FunCoup" id="I6NDN3">
    <property type="interactions" value="1090"/>
</dbReference>
<evidence type="ECO:0000256" key="1">
    <source>
        <dbReference type="ARBA" id="ARBA00022737"/>
    </source>
</evidence>
<dbReference type="GO" id="GO:0005737">
    <property type="term" value="C:cytoplasm"/>
    <property type="evidence" value="ECO:0007669"/>
    <property type="project" value="EnsemblFungi"/>
</dbReference>
<feature type="compositionally biased region" description="Acidic residues" evidence="2">
    <location>
        <begin position="734"/>
        <end position="745"/>
    </location>
</feature>
<evidence type="ECO:0000313" key="4">
    <source>
        <dbReference type="EMBL" id="AET40175.1"/>
    </source>
</evidence>
<dbReference type="Gene3D" id="1.25.10.10">
    <property type="entry name" value="Leucine-rich Repeat Variant"/>
    <property type="match status" value="1"/>
</dbReference>
<dbReference type="InterPro" id="IPR011989">
    <property type="entry name" value="ARM-like"/>
</dbReference>
<dbReference type="InterPro" id="IPR051177">
    <property type="entry name" value="CIK-Related_Protein"/>
</dbReference>
<dbReference type="SUPFAM" id="SSF56112">
    <property type="entry name" value="Protein kinase-like (PK-like)"/>
    <property type="match status" value="1"/>
</dbReference>
<sequence length="745" mass="83482">MNYLLKSIANFQFPYSLQDEPTLRTPLWEVHLATRKSDALPVTVFAHSDLNNTVSRPLVQNAVQKSKTLKLPGLVRVLEVIDSDPNTVYIVTERVQPLFPENVGGLKESALALGMYQICSTLRVLHDHASVVLGNLSKGSIYLNELGEWCLFGLELCSAKGDVSDIKSKLDAYNSLMKNTIHQLVPTESSQIDSVHLAALIKDIYSFRVPASWQPLIERLSQGRITISQFLLKANTTKTFQTPLIKVYEHLKETHIKDAEGKLVCMAEVHQLLMNNPGLLVGCAPGFVDRFIVPQLSEIAKEQIASQQLQKSGFHDPSNLITLVATALELSCSEHPNIQLTSTFDNYIKPLIFETYKLSDRQLRFLLLIYLPGYISKLSKKDFQNQIFTYFIQGLADSEPLLRLQTLKKLSYAVDMITERQLNNELLRCLAKTQVDQDVDIRTWTILKISEISEKMSGSERSNILAVAFTKSLKDPAVTPRLAAVYGLMKAIDLFDAETIANKILTVIAPGLLDSNMQVRTQARELFEVYFKKLEAESSVTDKQTKNQSEYVEVNFESMLDATDDDLVNNFLNNLKISTVPSELSVRSPTVPSSSADNDGWNDFSFDTDQDNTGGNQNKSTHLMTGKVNLKSSVSSFKNSKLESNNGLASNTPKKPNFGAVKIQKSWNDELSESEGDYDDSWNEPKVPKKLITKTIKNKKQILNSIRVSTQSVKSVQRKKEPVLSTFTNHNDDGGDDSDGWDNEW</sequence>
<dbReference type="GeneID" id="11470803"/>
<feature type="compositionally biased region" description="Polar residues" evidence="2">
    <location>
        <begin position="583"/>
        <end position="597"/>
    </location>
</feature>
<evidence type="ECO:0000313" key="5">
    <source>
        <dbReference type="Proteomes" id="UP000006790"/>
    </source>
</evidence>
<evidence type="ECO:0000256" key="2">
    <source>
        <dbReference type="SAM" id="MobiDB-lite"/>
    </source>
</evidence>
<feature type="domain" description="Phosphatase PP2A regulatory subunit A/Splicing factor 3B subunit 1-like HEAT repeat" evidence="3">
    <location>
        <begin position="421"/>
        <end position="493"/>
    </location>
</feature>
<dbReference type="Pfam" id="PF22646">
    <property type="entry name" value="PPP2R1A-like_HEAT"/>
    <property type="match status" value="1"/>
</dbReference>
<feature type="region of interest" description="Disordered" evidence="2">
    <location>
        <begin position="640"/>
        <end position="659"/>
    </location>
</feature>
<dbReference type="OMA" id="NDTSWAG"/>
<dbReference type="STRING" id="931890.I6NDN3"/>
<accession>I6NDN3</accession>
<evidence type="ECO:0000259" key="3">
    <source>
        <dbReference type="Pfam" id="PF22646"/>
    </source>
</evidence>
<gene>
    <name evidence="4" type="ordered locus">Ecym_5421</name>
</gene>
<dbReference type="AlphaFoldDB" id="I6NDN3"/>
<dbReference type="Gene3D" id="3.30.200.20">
    <property type="entry name" value="Phosphorylase Kinase, domain 1"/>
    <property type="match status" value="1"/>
</dbReference>
<dbReference type="Proteomes" id="UP000006790">
    <property type="component" value="Chromosome 5"/>
</dbReference>
<dbReference type="HOGENOM" id="CLU_010392_2_0_1"/>
<organism evidence="4 5">
    <name type="scientific">Eremothecium cymbalariae (strain CBS 270.75 / DBVPG 7215 / KCTC 17166 / NRRL Y-17582)</name>
    <name type="common">Yeast</name>
    <dbReference type="NCBI Taxonomy" id="931890"/>
    <lineage>
        <taxon>Eukaryota</taxon>
        <taxon>Fungi</taxon>
        <taxon>Dikarya</taxon>
        <taxon>Ascomycota</taxon>
        <taxon>Saccharomycotina</taxon>
        <taxon>Saccharomycetes</taxon>
        <taxon>Saccharomycetales</taxon>
        <taxon>Saccharomycetaceae</taxon>
        <taxon>Eremothecium</taxon>
    </lineage>
</organism>
<dbReference type="GO" id="GO:0006409">
    <property type="term" value="P:tRNA export from nucleus"/>
    <property type="evidence" value="ECO:0007669"/>
    <property type="project" value="EnsemblFungi"/>
</dbReference>
<dbReference type="InterPro" id="IPR016024">
    <property type="entry name" value="ARM-type_fold"/>
</dbReference>
<keyword evidence="5" id="KW-1185">Reference proteome</keyword>
<dbReference type="GO" id="GO:0006890">
    <property type="term" value="P:retrograde vesicle-mediated transport, Golgi to endoplasmic reticulum"/>
    <property type="evidence" value="ECO:0007669"/>
    <property type="project" value="EnsemblFungi"/>
</dbReference>
<dbReference type="GO" id="GO:0000049">
    <property type="term" value="F:tRNA binding"/>
    <property type="evidence" value="ECO:0007669"/>
    <property type="project" value="EnsemblFungi"/>
</dbReference>
<keyword evidence="1" id="KW-0677">Repeat</keyword>
<dbReference type="EMBL" id="CP002501">
    <property type="protein sequence ID" value="AET40175.1"/>
    <property type="molecule type" value="Genomic_DNA"/>
</dbReference>
<name>I6NDN3_ERECY</name>
<dbReference type="eggNOG" id="KOG1243">
    <property type="taxonomic scope" value="Eukaryota"/>
</dbReference>
<dbReference type="SUPFAM" id="SSF48371">
    <property type="entry name" value="ARM repeat"/>
    <property type="match status" value="1"/>
</dbReference>
<protein>
    <recommendedName>
        <fullName evidence="3">Phosphatase PP2A regulatory subunit A/Splicing factor 3B subunit 1-like HEAT repeat domain-containing protein</fullName>
    </recommendedName>
</protein>
<feature type="region of interest" description="Disordered" evidence="2">
    <location>
        <begin position="583"/>
        <end position="624"/>
    </location>
</feature>
<dbReference type="GO" id="GO:0005643">
    <property type="term" value="C:nuclear pore"/>
    <property type="evidence" value="ECO:0007669"/>
    <property type="project" value="EnsemblFungi"/>
</dbReference>